<name>A0ABY6CFA3_9HYPH</name>
<dbReference type="Proteomes" id="UP001061862">
    <property type="component" value="Chromosome"/>
</dbReference>
<dbReference type="EMBL" id="CP104965">
    <property type="protein sequence ID" value="UXN70927.1"/>
    <property type="molecule type" value="Genomic_DNA"/>
</dbReference>
<evidence type="ECO:0000313" key="2">
    <source>
        <dbReference type="Proteomes" id="UP001061862"/>
    </source>
</evidence>
<organism evidence="1 2">
    <name type="scientific">Devosia neptuniae</name>
    <dbReference type="NCBI Taxonomy" id="191302"/>
    <lineage>
        <taxon>Bacteria</taxon>
        <taxon>Pseudomonadati</taxon>
        <taxon>Pseudomonadota</taxon>
        <taxon>Alphaproteobacteria</taxon>
        <taxon>Hyphomicrobiales</taxon>
        <taxon>Devosiaceae</taxon>
        <taxon>Devosia</taxon>
    </lineage>
</organism>
<sequence length="87" mass="9934">MDAINLEGVRGEVRLDVAVEGGKYRYVMWDDGSHVFRYDEPWQDSIGNKMLYCFAAEVAELREQLATARAEYAELLIDYQNSSALLP</sequence>
<protein>
    <submittedName>
        <fullName evidence="1">Uncharacterized protein</fullName>
    </submittedName>
</protein>
<keyword evidence="2" id="KW-1185">Reference proteome</keyword>
<proteinExistence type="predicted"/>
<evidence type="ECO:0000313" key="1">
    <source>
        <dbReference type="EMBL" id="UXN70927.1"/>
    </source>
</evidence>
<accession>A0ABY6CFA3</accession>
<gene>
    <name evidence="1" type="ORF">N8A98_06990</name>
</gene>
<dbReference type="RefSeq" id="WP_262170223.1">
    <property type="nucleotide sequence ID" value="NZ_CP104965.1"/>
</dbReference>
<reference evidence="1 2" key="1">
    <citation type="submission" date="2022-09" db="EMBL/GenBank/DDBJ databases">
        <title>Interaction between co-microsymbionts with complementary sets of symbiotic genes in legume-rhizobium systems.</title>
        <authorList>
            <person name="Safronova V."/>
            <person name="Sazanova A."/>
            <person name="Afonin A."/>
            <person name="Chirak E."/>
        </authorList>
    </citation>
    <scope>NUCLEOTIDE SEQUENCE [LARGE SCALE GENOMIC DNA]</scope>
    <source>
        <strain evidence="1 2">A18/4-1</strain>
    </source>
</reference>